<gene>
    <name evidence="10" type="ORF">ENQ20_09735</name>
</gene>
<dbReference type="GO" id="GO:0019301">
    <property type="term" value="P:rhamnose catabolic process"/>
    <property type="evidence" value="ECO:0007669"/>
    <property type="project" value="InterPro"/>
</dbReference>
<dbReference type="InterPro" id="IPR018484">
    <property type="entry name" value="FGGY_N"/>
</dbReference>
<feature type="domain" description="Carbohydrate kinase FGGY N-terminal" evidence="8">
    <location>
        <begin position="9"/>
        <end position="247"/>
    </location>
</feature>
<feature type="domain" description="Carbohydrate kinase FGGY C-terminal" evidence="9">
    <location>
        <begin position="259"/>
        <end position="457"/>
    </location>
</feature>
<dbReference type="PANTHER" id="PTHR10196">
    <property type="entry name" value="SUGAR KINASE"/>
    <property type="match status" value="1"/>
</dbReference>
<keyword evidence="3" id="KW-0547">Nucleotide-binding</keyword>
<evidence type="ECO:0000259" key="8">
    <source>
        <dbReference type="Pfam" id="PF00370"/>
    </source>
</evidence>
<dbReference type="CDD" id="cd07771">
    <property type="entry name" value="ASKHA_NBD_FGGY_RhaB-like"/>
    <property type="match status" value="1"/>
</dbReference>
<evidence type="ECO:0000256" key="2">
    <source>
        <dbReference type="ARBA" id="ARBA00022679"/>
    </source>
</evidence>
<dbReference type="InterPro" id="IPR018485">
    <property type="entry name" value="FGGY_C"/>
</dbReference>
<dbReference type="InterPro" id="IPR013449">
    <property type="entry name" value="Rhamnulokinase"/>
</dbReference>
<comment type="similarity">
    <text evidence="1">Belongs to the FGGY kinase family.</text>
</comment>
<reference evidence="10" key="1">
    <citation type="journal article" date="2020" name="mSystems">
        <title>Genome- and Community-Level Interaction Insights into Carbon Utilization and Element Cycling Functions of Hydrothermarchaeota in Hydrothermal Sediment.</title>
        <authorList>
            <person name="Zhou Z."/>
            <person name="Liu Y."/>
            <person name="Xu W."/>
            <person name="Pan J."/>
            <person name="Luo Z.H."/>
            <person name="Li M."/>
        </authorList>
    </citation>
    <scope>NUCLEOTIDE SEQUENCE [LARGE SCALE GENOMIC DNA]</scope>
    <source>
        <strain evidence="10">SpSt-289</strain>
    </source>
</reference>
<evidence type="ECO:0000256" key="3">
    <source>
        <dbReference type="ARBA" id="ARBA00022741"/>
    </source>
</evidence>
<dbReference type="GO" id="GO:0008993">
    <property type="term" value="F:rhamnulokinase activity"/>
    <property type="evidence" value="ECO:0007669"/>
    <property type="project" value="InterPro"/>
</dbReference>
<dbReference type="GO" id="GO:0005524">
    <property type="term" value="F:ATP binding"/>
    <property type="evidence" value="ECO:0007669"/>
    <property type="project" value="UniProtKB-KW"/>
</dbReference>
<dbReference type="SUPFAM" id="SSF53067">
    <property type="entry name" value="Actin-like ATPase domain"/>
    <property type="match status" value="2"/>
</dbReference>
<dbReference type="GO" id="GO:0005829">
    <property type="term" value="C:cytosol"/>
    <property type="evidence" value="ECO:0007669"/>
    <property type="project" value="TreeGrafter"/>
</dbReference>
<dbReference type="GO" id="GO:0004370">
    <property type="term" value="F:glycerol kinase activity"/>
    <property type="evidence" value="ECO:0007669"/>
    <property type="project" value="TreeGrafter"/>
</dbReference>
<proteinExistence type="inferred from homology"/>
<dbReference type="GO" id="GO:0006071">
    <property type="term" value="P:glycerol metabolic process"/>
    <property type="evidence" value="ECO:0007669"/>
    <property type="project" value="TreeGrafter"/>
</dbReference>
<dbReference type="InterPro" id="IPR043129">
    <property type="entry name" value="ATPase_NBD"/>
</dbReference>
<dbReference type="AlphaFoldDB" id="A0A7C1FFY1"/>
<dbReference type="EMBL" id="DSMG01000099">
    <property type="protein sequence ID" value="HDX31757.1"/>
    <property type="molecule type" value="Genomic_DNA"/>
</dbReference>
<dbReference type="Gene3D" id="3.30.420.40">
    <property type="match status" value="2"/>
</dbReference>
<evidence type="ECO:0000256" key="7">
    <source>
        <dbReference type="ARBA" id="ARBA00023308"/>
    </source>
</evidence>
<keyword evidence="4 10" id="KW-0418">Kinase</keyword>
<evidence type="ECO:0000256" key="6">
    <source>
        <dbReference type="ARBA" id="ARBA00023157"/>
    </source>
</evidence>
<keyword evidence="7" id="KW-0684">Rhamnose metabolism</keyword>
<dbReference type="Pfam" id="PF02782">
    <property type="entry name" value="FGGY_C"/>
    <property type="match status" value="1"/>
</dbReference>
<accession>A0A7C1FFY1</accession>
<keyword evidence="2" id="KW-0808">Transferase</keyword>
<organism evidence="10">
    <name type="scientific">Caldilinea aerophila</name>
    <dbReference type="NCBI Taxonomy" id="133453"/>
    <lineage>
        <taxon>Bacteria</taxon>
        <taxon>Bacillati</taxon>
        <taxon>Chloroflexota</taxon>
        <taxon>Caldilineae</taxon>
        <taxon>Caldilineales</taxon>
        <taxon>Caldilineaceae</taxon>
        <taxon>Caldilinea</taxon>
    </lineage>
</organism>
<evidence type="ECO:0000256" key="1">
    <source>
        <dbReference type="ARBA" id="ARBA00009156"/>
    </source>
</evidence>
<comment type="caution">
    <text evidence="10">The sequence shown here is derived from an EMBL/GenBank/DDBJ whole genome shotgun (WGS) entry which is preliminary data.</text>
</comment>
<evidence type="ECO:0000259" key="9">
    <source>
        <dbReference type="Pfam" id="PF02782"/>
    </source>
</evidence>
<dbReference type="PANTHER" id="PTHR10196:SF93">
    <property type="entry name" value="L-RHAMNULOKINASE"/>
    <property type="match status" value="1"/>
</dbReference>
<sequence length="500" mass="54903">MGATANFLAADLGASNGRVLLGRWDGSRFDLEVLHRFENGPTQVLGRLYWDVLALWRELNAGIARYAATHTEPLAGIGLDTWGVDYGLLDSAGRLLGNPVHYRDSRTNGVMEKVFEIVPQREIFEVTGLQFLQLNTLIQLYSMRLARDPQLDCAARLLMMPDLFHYWMTGHQIAEYTIASTSQMLDAATRNWAHDLLRRLELPTHILPDVVQPGAVLGPLLPELVEAAGLRNAPPVIAVASHDTGSAVAAIPGLDARSAYLSSGTWSLMGVEVDEPVINEKTLALNFTNEGGVDGKIRLLKNITGLWLLQEARRQWEREGRSYTWAELLAAAEEAPAFRSLVNPDAPDFFEPSNMVDTIQAFCRRTGQPIPQSVGEVVRCCLESLALRYRWVVEALEEILAAAGRGDGRQIHVIRVVGGGSQNRLLNQFTADACGRTVITGPVEAAALGVIMMQAVATGHLASVREGRAAIAASIEQETFEPRRESGWDEAYARFLELAM</sequence>
<name>A0A7C1FFY1_9CHLR</name>
<dbReference type="Pfam" id="PF00370">
    <property type="entry name" value="FGGY_N"/>
    <property type="match status" value="1"/>
</dbReference>
<evidence type="ECO:0000256" key="4">
    <source>
        <dbReference type="ARBA" id="ARBA00022777"/>
    </source>
</evidence>
<evidence type="ECO:0000256" key="5">
    <source>
        <dbReference type="ARBA" id="ARBA00022840"/>
    </source>
</evidence>
<keyword evidence="6" id="KW-1015">Disulfide bond</keyword>
<protein>
    <submittedName>
        <fullName evidence="10">Rhamnulokinase</fullName>
    </submittedName>
</protein>
<keyword evidence="5" id="KW-0067">ATP-binding</keyword>
<evidence type="ECO:0000313" key="10">
    <source>
        <dbReference type="EMBL" id="HDX31757.1"/>
    </source>
</evidence>